<evidence type="ECO:0000313" key="6">
    <source>
        <dbReference type="Proteomes" id="UP001596540"/>
    </source>
</evidence>
<dbReference type="SUPFAM" id="SSF51905">
    <property type="entry name" value="FAD/NAD(P)-binding domain"/>
    <property type="match status" value="1"/>
</dbReference>
<comment type="caution">
    <text evidence="5">The sequence shown here is derived from an EMBL/GenBank/DDBJ whole genome shotgun (WGS) entry which is preliminary data.</text>
</comment>
<evidence type="ECO:0000313" key="5">
    <source>
        <dbReference type="EMBL" id="MFC7331448.1"/>
    </source>
</evidence>
<dbReference type="PRINTS" id="PR00420">
    <property type="entry name" value="RNGMNOXGNASE"/>
</dbReference>
<name>A0ABW2KPX5_9ACTN</name>
<dbReference type="Gene3D" id="3.30.70.2450">
    <property type="match status" value="1"/>
</dbReference>
<sequence>MDDPVVIVGAGPVGMLLACDLLQQGVPVRLIDAARAHSAHSRATIVWPRLLELMHRTDVAERLVQSGHRVEGVSYFSNGRSLGTAWMTRLRDTPYPFAVGIAQSTTEELIEERLTELGGKIERGTRLTAISETDAPRPAVVLEGPDGTTEEIRPPWLVGADGSHSTVRKLLGISFTGEQLDVSFAITDAEVTGDMPMNVVSYCYTEHGSLALGPLGADVSRVAVSVPHPKDDTPPSREFFQSIIDQRAPGRNVLGELRFSTTFRVHARIAERFRVGRCLLAGDSAHIMSPAGAQGMNTGLQDAVNLGWRLGGVMRKTLPEAALDGYERERTAAAHAVALSTARQTRWGFFRKPAQIALRDTVFRTAVATGVVQRAIAPLLAQTTVRYPAADEAATGSARRRGTAVPGARLPVLPALAGGAPEPAGRSVTGTATAGWPEVAADSFTALLWHGRRTPPDWDGVVRQVRAAAARSETPVLEVTAAHAPLAAALGGAPVIAVVRPDGHLLATVPADRAAELPAVLERLRLRPEPLLAPLAASAGARGGQVRTDE</sequence>
<accession>A0ABW2KPX5</accession>
<dbReference type="InterPro" id="IPR050641">
    <property type="entry name" value="RIFMO-like"/>
</dbReference>
<dbReference type="InterPro" id="IPR002938">
    <property type="entry name" value="FAD-bd"/>
</dbReference>
<keyword evidence="5" id="KW-0503">Monooxygenase</keyword>
<dbReference type="GO" id="GO:0004497">
    <property type="term" value="F:monooxygenase activity"/>
    <property type="evidence" value="ECO:0007669"/>
    <property type="project" value="UniProtKB-KW"/>
</dbReference>
<keyword evidence="2" id="KW-0285">Flavoprotein</keyword>
<comment type="cofactor">
    <cofactor evidence="1">
        <name>FAD</name>
        <dbReference type="ChEBI" id="CHEBI:57692"/>
    </cofactor>
</comment>
<evidence type="ECO:0000259" key="4">
    <source>
        <dbReference type="Pfam" id="PF01494"/>
    </source>
</evidence>
<dbReference type="RefSeq" id="WP_379874294.1">
    <property type="nucleotide sequence ID" value="NZ_JBHTBH010000022.1"/>
</dbReference>
<dbReference type="Gene3D" id="3.50.50.60">
    <property type="entry name" value="FAD/NAD(P)-binding domain"/>
    <property type="match status" value="1"/>
</dbReference>
<evidence type="ECO:0000256" key="2">
    <source>
        <dbReference type="ARBA" id="ARBA00022630"/>
    </source>
</evidence>
<gene>
    <name evidence="5" type="ORF">ACFQRF_27260</name>
</gene>
<keyword evidence="3" id="KW-0274">FAD</keyword>
<organism evidence="5 6">
    <name type="scientific">Marinactinospora rubrisoli</name>
    <dbReference type="NCBI Taxonomy" id="2715399"/>
    <lineage>
        <taxon>Bacteria</taxon>
        <taxon>Bacillati</taxon>
        <taxon>Actinomycetota</taxon>
        <taxon>Actinomycetes</taxon>
        <taxon>Streptosporangiales</taxon>
        <taxon>Nocardiopsidaceae</taxon>
        <taxon>Marinactinospora</taxon>
    </lineage>
</organism>
<evidence type="ECO:0000256" key="3">
    <source>
        <dbReference type="ARBA" id="ARBA00022827"/>
    </source>
</evidence>
<keyword evidence="6" id="KW-1185">Reference proteome</keyword>
<dbReference type="PANTHER" id="PTHR43004:SF19">
    <property type="entry name" value="BINDING MONOOXYGENASE, PUTATIVE (JCVI)-RELATED"/>
    <property type="match status" value="1"/>
</dbReference>
<evidence type="ECO:0000256" key="1">
    <source>
        <dbReference type="ARBA" id="ARBA00001974"/>
    </source>
</evidence>
<protein>
    <submittedName>
        <fullName evidence="5">FAD-dependent monooxygenase</fullName>
    </submittedName>
</protein>
<dbReference type="Pfam" id="PF01494">
    <property type="entry name" value="FAD_binding_3"/>
    <property type="match status" value="1"/>
</dbReference>
<proteinExistence type="predicted"/>
<keyword evidence="5" id="KW-0560">Oxidoreductase</keyword>
<dbReference type="PANTHER" id="PTHR43004">
    <property type="entry name" value="TRK SYSTEM POTASSIUM UPTAKE PROTEIN"/>
    <property type="match status" value="1"/>
</dbReference>
<feature type="domain" description="FAD-binding" evidence="4">
    <location>
        <begin position="4"/>
        <end position="337"/>
    </location>
</feature>
<reference evidence="6" key="1">
    <citation type="journal article" date="2019" name="Int. J. Syst. Evol. Microbiol.">
        <title>The Global Catalogue of Microorganisms (GCM) 10K type strain sequencing project: providing services to taxonomists for standard genome sequencing and annotation.</title>
        <authorList>
            <consortium name="The Broad Institute Genomics Platform"/>
            <consortium name="The Broad Institute Genome Sequencing Center for Infectious Disease"/>
            <person name="Wu L."/>
            <person name="Ma J."/>
        </authorList>
    </citation>
    <scope>NUCLEOTIDE SEQUENCE [LARGE SCALE GENOMIC DNA]</scope>
    <source>
        <strain evidence="6">CGMCC 4.7382</strain>
    </source>
</reference>
<dbReference type="InterPro" id="IPR036188">
    <property type="entry name" value="FAD/NAD-bd_sf"/>
</dbReference>
<dbReference type="Proteomes" id="UP001596540">
    <property type="component" value="Unassembled WGS sequence"/>
</dbReference>
<dbReference type="EMBL" id="JBHTBH010000022">
    <property type="protein sequence ID" value="MFC7331448.1"/>
    <property type="molecule type" value="Genomic_DNA"/>
</dbReference>